<evidence type="ECO:0000256" key="1">
    <source>
        <dbReference type="SAM" id="SignalP"/>
    </source>
</evidence>
<evidence type="ECO:0000313" key="3">
    <source>
        <dbReference type="Proteomes" id="UP000321580"/>
    </source>
</evidence>
<accession>A0A5C6RMB0</accession>
<sequence>MARYLPPLLIALLALSASSCLSDGPNATVQPGPQLFAELFIRYIEPQGQLKATASFLKGDSLATAQPTGLQGGLRLQGQLMPPRYLPNNVVRYQRIAKQPYDTTYTFSFAGLSGAPLSVPLQMPTPGSFRIKEGKASLTDGFTLQVDNGQLSEQESLVLLFSDAQSRASSITLTGPLNKNEFAIAGARLHRLSPGAHTLYLVRKKRALTRAKGLTVAADLEFYTQTIPLEVVE</sequence>
<dbReference type="RefSeq" id="WP_147167498.1">
    <property type="nucleotide sequence ID" value="NZ_VOOR01000019.1"/>
</dbReference>
<gene>
    <name evidence="2" type="ORF">FRY97_10570</name>
</gene>
<dbReference type="Proteomes" id="UP000321580">
    <property type="component" value="Unassembled WGS sequence"/>
</dbReference>
<organism evidence="2 3">
    <name type="scientific">Phaeodactylibacter luteus</name>
    <dbReference type="NCBI Taxonomy" id="1564516"/>
    <lineage>
        <taxon>Bacteria</taxon>
        <taxon>Pseudomonadati</taxon>
        <taxon>Bacteroidota</taxon>
        <taxon>Saprospiria</taxon>
        <taxon>Saprospirales</taxon>
        <taxon>Haliscomenobacteraceae</taxon>
        <taxon>Phaeodactylibacter</taxon>
    </lineage>
</organism>
<comment type="caution">
    <text evidence="2">The sequence shown here is derived from an EMBL/GenBank/DDBJ whole genome shotgun (WGS) entry which is preliminary data.</text>
</comment>
<dbReference type="AlphaFoldDB" id="A0A5C6RMB0"/>
<reference evidence="2 3" key="1">
    <citation type="submission" date="2019-08" db="EMBL/GenBank/DDBJ databases">
        <title>Genome of Phaeodactylibacter luteus.</title>
        <authorList>
            <person name="Bowman J.P."/>
        </authorList>
    </citation>
    <scope>NUCLEOTIDE SEQUENCE [LARGE SCALE GENOMIC DNA]</scope>
    <source>
        <strain evidence="2 3">KCTC 42180</strain>
    </source>
</reference>
<dbReference type="EMBL" id="VOOR01000019">
    <property type="protein sequence ID" value="TXB63095.1"/>
    <property type="molecule type" value="Genomic_DNA"/>
</dbReference>
<evidence type="ECO:0000313" key="2">
    <source>
        <dbReference type="EMBL" id="TXB63095.1"/>
    </source>
</evidence>
<feature type="chain" id="PRO_5023149010" description="DUF4397 domain-containing protein" evidence="1">
    <location>
        <begin position="23"/>
        <end position="233"/>
    </location>
</feature>
<protein>
    <recommendedName>
        <fullName evidence="4">DUF4397 domain-containing protein</fullName>
    </recommendedName>
</protein>
<name>A0A5C6RMB0_9BACT</name>
<keyword evidence="1" id="KW-0732">Signal</keyword>
<keyword evidence="3" id="KW-1185">Reference proteome</keyword>
<evidence type="ECO:0008006" key="4">
    <source>
        <dbReference type="Google" id="ProtNLM"/>
    </source>
</evidence>
<dbReference type="OrthoDB" id="9847925at2"/>
<proteinExistence type="predicted"/>
<dbReference type="PROSITE" id="PS51257">
    <property type="entry name" value="PROKAR_LIPOPROTEIN"/>
    <property type="match status" value="1"/>
</dbReference>
<feature type="signal peptide" evidence="1">
    <location>
        <begin position="1"/>
        <end position="22"/>
    </location>
</feature>